<sequence length="184" mass="19988">MKTPLLICIAILCSFVVHSDSHSSSFSPQSQPQPQPVYCVYPPPLPLITPHPPPPPLLLRMSPPPPQYTFGPPIFQPPVVYPPPSVPPPPSSSNYQLWCVVKPSVPDPIIQEAMNYACGSGADCDSIQPNGSCYQPDTLIAHASFAFNSYWQRTRVVGGTCDFGGTAMLVTMDPSFDGCQFQRT</sequence>
<dbReference type="InterPro" id="IPR012946">
    <property type="entry name" value="X8"/>
</dbReference>
<dbReference type="GO" id="GO:0009506">
    <property type="term" value="C:plasmodesma"/>
    <property type="evidence" value="ECO:0007669"/>
    <property type="project" value="UniProtKB-ARBA"/>
</dbReference>
<keyword evidence="3" id="KW-0336">GPI-anchor</keyword>
<evidence type="ECO:0000256" key="3">
    <source>
        <dbReference type="ARBA" id="ARBA00022622"/>
    </source>
</evidence>
<keyword evidence="6" id="KW-1015">Disulfide bond</keyword>
<evidence type="ECO:0000256" key="6">
    <source>
        <dbReference type="ARBA" id="ARBA00023157"/>
    </source>
</evidence>
<dbReference type="FunFam" id="1.20.58.1040:FF:000001">
    <property type="entry name" value="Glucan endo-1,3-beta-glucosidase 4"/>
    <property type="match status" value="1"/>
</dbReference>
<evidence type="ECO:0000256" key="1">
    <source>
        <dbReference type="ARBA" id="ARBA00004609"/>
    </source>
</evidence>
<proteinExistence type="predicted"/>
<dbReference type="GO" id="GO:0098552">
    <property type="term" value="C:side of membrane"/>
    <property type="evidence" value="ECO:0007669"/>
    <property type="project" value="UniProtKB-KW"/>
</dbReference>
<dbReference type="AlphaFoldDB" id="A0A0K9PPR4"/>
<evidence type="ECO:0000313" key="10">
    <source>
        <dbReference type="EMBL" id="KMZ70215.1"/>
    </source>
</evidence>
<keyword evidence="2" id="KW-1003">Cell membrane</keyword>
<organism evidence="10 11">
    <name type="scientific">Zostera marina</name>
    <name type="common">Eelgrass</name>
    <dbReference type="NCBI Taxonomy" id="29655"/>
    <lineage>
        <taxon>Eukaryota</taxon>
        <taxon>Viridiplantae</taxon>
        <taxon>Streptophyta</taxon>
        <taxon>Embryophyta</taxon>
        <taxon>Tracheophyta</taxon>
        <taxon>Spermatophyta</taxon>
        <taxon>Magnoliopsida</taxon>
        <taxon>Liliopsida</taxon>
        <taxon>Zosteraceae</taxon>
        <taxon>Zostera</taxon>
    </lineage>
</organism>
<feature type="signal peptide" evidence="8">
    <location>
        <begin position="1"/>
        <end position="19"/>
    </location>
</feature>
<reference evidence="11" key="1">
    <citation type="journal article" date="2016" name="Nature">
        <title>The genome of the seagrass Zostera marina reveals angiosperm adaptation to the sea.</title>
        <authorList>
            <person name="Olsen J.L."/>
            <person name="Rouze P."/>
            <person name="Verhelst B."/>
            <person name="Lin Y.-C."/>
            <person name="Bayer T."/>
            <person name="Collen J."/>
            <person name="Dattolo E."/>
            <person name="De Paoli E."/>
            <person name="Dittami S."/>
            <person name="Maumus F."/>
            <person name="Michel G."/>
            <person name="Kersting A."/>
            <person name="Lauritano C."/>
            <person name="Lohaus R."/>
            <person name="Toepel M."/>
            <person name="Tonon T."/>
            <person name="Vanneste K."/>
            <person name="Amirebrahimi M."/>
            <person name="Brakel J."/>
            <person name="Bostroem C."/>
            <person name="Chovatia M."/>
            <person name="Grimwood J."/>
            <person name="Jenkins J.W."/>
            <person name="Jueterbock A."/>
            <person name="Mraz A."/>
            <person name="Stam W.T."/>
            <person name="Tice H."/>
            <person name="Bornberg-Bauer E."/>
            <person name="Green P.J."/>
            <person name="Pearson G.A."/>
            <person name="Procaccini G."/>
            <person name="Duarte C.M."/>
            <person name="Schmutz J."/>
            <person name="Reusch T.B.H."/>
            <person name="Van de Peer Y."/>
        </authorList>
    </citation>
    <scope>NUCLEOTIDE SEQUENCE [LARGE SCALE GENOMIC DNA]</scope>
    <source>
        <strain evidence="11">cv. Finnish</strain>
    </source>
</reference>
<keyword evidence="4 8" id="KW-0732">Signal</keyword>
<evidence type="ECO:0000256" key="7">
    <source>
        <dbReference type="ARBA" id="ARBA00023180"/>
    </source>
</evidence>
<evidence type="ECO:0000259" key="9">
    <source>
        <dbReference type="SMART" id="SM00768"/>
    </source>
</evidence>
<feature type="domain" description="X8" evidence="9">
    <location>
        <begin position="97"/>
        <end position="181"/>
    </location>
</feature>
<comment type="subcellular location">
    <subcellularLocation>
        <location evidence="1">Cell membrane</location>
        <topology evidence="1">Lipid-anchor</topology>
        <topology evidence="1">GPI-anchor</topology>
    </subcellularLocation>
</comment>
<dbReference type="EMBL" id="LFYR01000729">
    <property type="protein sequence ID" value="KMZ70215.1"/>
    <property type="molecule type" value="Genomic_DNA"/>
</dbReference>
<dbReference type="Pfam" id="PF07983">
    <property type="entry name" value="X8"/>
    <property type="match status" value="1"/>
</dbReference>
<keyword evidence="7" id="KW-0325">Glycoprotein</keyword>
<accession>A0A0K9PPR4</accession>
<name>A0A0K9PPR4_ZOSMR</name>
<evidence type="ECO:0000256" key="5">
    <source>
        <dbReference type="ARBA" id="ARBA00023136"/>
    </source>
</evidence>
<dbReference type="GO" id="GO:0005886">
    <property type="term" value="C:plasma membrane"/>
    <property type="evidence" value="ECO:0007669"/>
    <property type="project" value="UniProtKB-SubCell"/>
</dbReference>
<dbReference type="OMA" id="GADCDMV"/>
<keyword evidence="11" id="KW-1185">Reference proteome</keyword>
<gene>
    <name evidence="10" type="ORF">ZOSMA_1G01880</name>
</gene>
<dbReference type="Proteomes" id="UP000036987">
    <property type="component" value="Unassembled WGS sequence"/>
</dbReference>
<evidence type="ECO:0000313" key="11">
    <source>
        <dbReference type="Proteomes" id="UP000036987"/>
    </source>
</evidence>
<dbReference type="OrthoDB" id="417697at2759"/>
<feature type="chain" id="PRO_5005528187" evidence="8">
    <location>
        <begin position="20"/>
        <end position="184"/>
    </location>
</feature>
<evidence type="ECO:0000256" key="2">
    <source>
        <dbReference type="ARBA" id="ARBA00022475"/>
    </source>
</evidence>
<dbReference type="PANTHER" id="PTHR31044">
    <property type="entry name" value="BETA-1,3 GLUCANASE"/>
    <property type="match status" value="1"/>
</dbReference>
<dbReference type="InterPro" id="IPR044788">
    <property type="entry name" value="X8_dom_prot"/>
</dbReference>
<keyword evidence="3" id="KW-0449">Lipoprotein</keyword>
<dbReference type="PANTHER" id="PTHR31044:SF73">
    <property type="entry name" value="OS09G0560850 PROTEIN"/>
    <property type="match status" value="1"/>
</dbReference>
<evidence type="ECO:0000256" key="8">
    <source>
        <dbReference type="SAM" id="SignalP"/>
    </source>
</evidence>
<comment type="caution">
    <text evidence="10">The sequence shown here is derived from an EMBL/GenBank/DDBJ whole genome shotgun (WGS) entry which is preliminary data.</text>
</comment>
<evidence type="ECO:0000256" key="4">
    <source>
        <dbReference type="ARBA" id="ARBA00022729"/>
    </source>
</evidence>
<protein>
    <submittedName>
        <fullName evidence="10">CBM43-containing protein</fullName>
    </submittedName>
</protein>
<dbReference type="Gene3D" id="1.20.58.1040">
    <property type="match status" value="1"/>
</dbReference>
<keyword evidence="5" id="KW-0472">Membrane</keyword>
<dbReference type="SMART" id="SM00768">
    <property type="entry name" value="X8"/>
    <property type="match status" value="1"/>
</dbReference>